<feature type="disulfide bond" evidence="5">
    <location>
        <begin position="491"/>
        <end position="738"/>
    </location>
</feature>
<feature type="disulfide bond" evidence="5">
    <location>
        <begin position="505"/>
        <end position="528"/>
    </location>
</feature>
<feature type="domain" description="Transferrin-like" evidence="6">
    <location>
        <begin position="358"/>
        <end position="733"/>
    </location>
</feature>
<name>A0A182IVG1_ANOAO</name>
<feature type="domain" description="Transferrin-like" evidence="6">
    <location>
        <begin position="26"/>
        <end position="354"/>
    </location>
</feature>
<protein>
    <recommendedName>
        <fullName evidence="6">Transferrin-like domain-containing protein</fullName>
    </recommendedName>
</protein>
<evidence type="ECO:0000259" key="6">
    <source>
        <dbReference type="PROSITE" id="PS51408"/>
    </source>
</evidence>
<feature type="disulfide bond" evidence="5">
    <location>
        <begin position="261"/>
        <end position="274"/>
    </location>
</feature>
<dbReference type="Pfam" id="PF00405">
    <property type="entry name" value="Transferrin"/>
    <property type="match status" value="3"/>
</dbReference>
<evidence type="ECO:0000256" key="2">
    <source>
        <dbReference type="ARBA" id="ARBA00023157"/>
    </source>
</evidence>
<feature type="disulfide bond" evidence="5">
    <location>
        <begin position="636"/>
        <end position="653"/>
    </location>
</feature>
<feature type="binding site" evidence="3">
    <location>
        <position position="138"/>
    </location>
    <ligand>
        <name>hydrogencarbonate</name>
        <dbReference type="ChEBI" id="CHEBI:17544"/>
        <label>1</label>
    </ligand>
</feature>
<dbReference type="PROSITE" id="PS51408">
    <property type="entry name" value="TRANSFERRIN_LIKE_4"/>
    <property type="match status" value="2"/>
</dbReference>
<dbReference type="GO" id="GO:0006826">
    <property type="term" value="P:iron ion transport"/>
    <property type="evidence" value="ECO:0007669"/>
    <property type="project" value="TreeGrafter"/>
</dbReference>
<organism evidence="7">
    <name type="scientific">Anopheles atroparvus</name>
    <name type="common">European mosquito</name>
    <dbReference type="NCBI Taxonomy" id="41427"/>
    <lineage>
        <taxon>Eukaryota</taxon>
        <taxon>Metazoa</taxon>
        <taxon>Ecdysozoa</taxon>
        <taxon>Arthropoda</taxon>
        <taxon>Hexapoda</taxon>
        <taxon>Insecta</taxon>
        <taxon>Pterygota</taxon>
        <taxon>Neoptera</taxon>
        <taxon>Endopterygota</taxon>
        <taxon>Diptera</taxon>
        <taxon>Nematocera</taxon>
        <taxon>Culicoidea</taxon>
        <taxon>Culicidae</taxon>
        <taxon>Anophelinae</taxon>
        <taxon>Anopheles</taxon>
    </lineage>
</organism>
<feature type="disulfide bond" evidence="5">
    <location>
        <begin position="525"/>
        <end position="586"/>
    </location>
</feature>
<dbReference type="GO" id="GO:0046872">
    <property type="term" value="F:metal ion binding"/>
    <property type="evidence" value="ECO:0007669"/>
    <property type="project" value="UniProtKB-KW"/>
</dbReference>
<feature type="disulfide bond" evidence="5">
    <location>
        <begin position="371"/>
        <end position="389"/>
    </location>
</feature>
<dbReference type="SMART" id="SM00094">
    <property type="entry name" value="TR_FER"/>
    <property type="match status" value="1"/>
</dbReference>
<keyword evidence="1" id="KW-0677">Repeat</keyword>
<keyword evidence="4" id="KW-0479">Metal-binding</keyword>
<feature type="binding site" evidence="4">
    <location>
        <position position="439"/>
    </location>
    <ligand>
        <name>Fe(3+)</name>
        <dbReference type="ChEBI" id="CHEBI:29034"/>
        <label>1</label>
    </ligand>
</feature>
<feature type="disulfide bond" evidence="5">
    <location>
        <begin position="130"/>
        <end position="228"/>
    </location>
</feature>
<dbReference type="EnsemblMetazoa" id="AATE006256-RA">
    <property type="protein sequence ID" value="AATE006256-PA.1"/>
    <property type="gene ID" value="AATE006256"/>
</dbReference>
<feature type="binding site" evidence="4">
    <location>
        <position position="414"/>
    </location>
    <ligand>
        <name>Fe(3+)</name>
        <dbReference type="ChEBI" id="CHEBI:29034"/>
        <label>2</label>
    </ligand>
</feature>
<evidence type="ECO:0000256" key="4">
    <source>
        <dbReference type="PIRSR" id="PIRSR002549-3"/>
    </source>
</evidence>
<feature type="disulfide bond" evidence="5">
    <location>
        <begin position="38"/>
        <end position="50"/>
    </location>
</feature>
<dbReference type="VEuPathDB" id="VectorBase:AATE006256"/>
<dbReference type="GO" id="GO:0005615">
    <property type="term" value="C:extracellular space"/>
    <property type="evidence" value="ECO:0007669"/>
    <property type="project" value="InterPro"/>
</dbReference>
<evidence type="ECO:0000256" key="3">
    <source>
        <dbReference type="PIRSR" id="PIRSR002549-2"/>
    </source>
</evidence>
<keyword evidence="2 5" id="KW-1015">Disulfide bond</keyword>
<dbReference type="PANTHER" id="PTHR11485">
    <property type="entry name" value="TRANSFERRIN"/>
    <property type="match status" value="1"/>
</dbReference>
<feature type="disulfide bond" evidence="5">
    <location>
        <begin position="204"/>
        <end position="213"/>
    </location>
</feature>
<feature type="binding site" evidence="3">
    <location>
        <position position="472"/>
    </location>
    <ligand>
        <name>hydrogencarbonate</name>
        <dbReference type="ChEBI" id="CHEBI:17544"/>
        <label>1</label>
    </ligand>
</feature>
<accession>A0A182IVG1</accession>
<dbReference type="PANTHER" id="PTHR11485:SF57">
    <property type="entry name" value="TRANSFERRIN"/>
    <property type="match status" value="1"/>
</dbReference>
<feature type="disulfide bond" evidence="5">
    <location>
        <begin position="361"/>
        <end position="399"/>
    </location>
</feature>
<dbReference type="GO" id="GO:0055037">
    <property type="term" value="C:recycling endosome"/>
    <property type="evidence" value="ECO:0007669"/>
    <property type="project" value="TreeGrafter"/>
</dbReference>
<feature type="disulfide bond" evidence="5">
    <location>
        <begin position="181"/>
        <end position="207"/>
    </location>
</feature>
<feature type="disulfide bond" evidence="5">
    <location>
        <begin position="29"/>
        <end position="59"/>
    </location>
</feature>
<dbReference type="InterPro" id="IPR001156">
    <property type="entry name" value="Transferrin-like_dom"/>
</dbReference>
<dbReference type="GO" id="GO:0005886">
    <property type="term" value="C:plasma membrane"/>
    <property type="evidence" value="ECO:0007669"/>
    <property type="project" value="TreeGrafter"/>
</dbReference>
<dbReference type="SUPFAM" id="SSF53850">
    <property type="entry name" value="Periplasmic binding protein-like II"/>
    <property type="match status" value="2"/>
</dbReference>
<evidence type="ECO:0000313" key="7">
    <source>
        <dbReference type="EnsemblMetazoa" id="AATE006256-PA.1"/>
    </source>
</evidence>
<evidence type="ECO:0000256" key="1">
    <source>
        <dbReference type="ARBA" id="ARBA00022737"/>
    </source>
</evidence>
<proteinExistence type="predicted"/>
<dbReference type="PIRSF" id="PIRSF002549">
    <property type="entry name" value="Transferrin"/>
    <property type="match status" value="1"/>
</dbReference>
<dbReference type="Gene3D" id="3.40.190.10">
    <property type="entry name" value="Periplasmic binding protein-like II"/>
    <property type="match status" value="3"/>
</dbReference>
<dbReference type="AlphaFoldDB" id="A0A182IVG1"/>
<dbReference type="CDD" id="cd13529">
    <property type="entry name" value="PBP2_transferrin"/>
    <property type="match status" value="2"/>
</dbReference>
<dbReference type="InterPro" id="IPR016357">
    <property type="entry name" value="Transferrin"/>
</dbReference>
<evidence type="ECO:0000256" key="5">
    <source>
        <dbReference type="PIRSR" id="PIRSR002549-4"/>
    </source>
</evidence>
<dbReference type="STRING" id="41427.A0A182IVG1"/>
<keyword evidence="4" id="KW-0408">Iron</keyword>
<feature type="disulfide bond" evidence="5">
    <location>
        <begin position="464"/>
        <end position="603"/>
    </location>
</feature>
<reference evidence="7" key="1">
    <citation type="submission" date="2022-08" db="UniProtKB">
        <authorList>
            <consortium name="EnsemblMetazoa"/>
        </authorList>
    </citation>
    <scope>IDENTIFICATION</scope>
    <source>
        <strain evidence="7">EBRO</strain>
    </source>
</reference>
<dbReference type="GO" id="GO:0005769">
    <property type="term" value="C:early endosome"/>
    <property type="evidence" value="ECO:0007669"/>
    <property type="project" value="TreeGrafter"/>
</dbReference>
<sequence length="777" mass="86267">MLKVCSCRVLLLLIAVGGIVSGQQQERVCATARYTAECEQLQRGVSDVICVPVQDSVECAQRIRNGTADFGVFSAESVLLTASLGWEGLTVIKELRSSERVREPVDFQAGVVVRSRHTGGLNGLRGLRYCHPGLHYSRTQRWTERVLKHFERLVTPSQCEELNTVTEIEAAGLSRFFGDSCRPGLWSQIPKEDADLKEKYSNLCALCPNITTCSYNGVSSSHQSALECLERDADVVYASVQDIQRFFAERPTIASDYAYLCPDGSLSPVTGAACSWLQQPWTTVIASSTKAVQISTRMDVWVRNSLTSPSLWEMAIIDILTRHNVDKITPVGSIQSPIDYIRPFRPMPIVSDLCQTTARWCTTSIEEKDKCDVLSRAALTTGVLPYVECNNPTTNRMTCLKDIAGKRADFAGIDSNYGYLARQNNLAAAMYQETEKEKYSSVVVLVHEGKDLDRFERLRNSKACFPEFGGIASIAFVNVGRSRGIFDRNECDYSRLMSDFFSESCAPGSRDDLHDPSGENSENLCALCRYGDQPVPREITDDTDAYDAFTGQPSDDLEEEPADQDGIDTALRPKQIEVNVDRNLLCAASESNRYYGTRGALRCLQEAGDVAIVEAQNLAEHAQFLAMNESMFRVLCRNGSLAAYTGFRVDQDCYLTTIVDGEIVVRRQWEQSDNIVHMLSSLDMYLQNDPDFRMYNIFGGIRNLLFEDSALGLVSPQHAELGDSVRNYIRLFENLEDCQNSATSTTIAPGGTGGRAAIITMNVFLTLIIAGIVAWRQ</sequence>